<keyword evidence="1" id="KW-0732">Signal</keyword>
<dbReference type="Proteomes" id="UP000824998">
    <property type="component" value="Unassembled WGS sequence"/>
</dbReference>
<name>A0A9P7YFL2_9HELO</name>
<feature type="chain" id="PRO_5040454290" description="Homing endonuclease LAGLIDADG domain-containing protein" evidence="1">
    <location>
        <begin position="30"/>
        <end position="79"/>
    </location>
</feature>
<dbReference type="AlphaFoldDB" id="A0A9P7YFL2"/>
<dbReference type="EMBL" id="MU251541">
    <property type="protein sequence ID" value="KAG9232582.1"/>
    <property type="molecule type" value="Genomic_DNA"/>
</dbReference>
<evidence type="ECO:0000256" key="1">
    <source>
        <dbReference type="SAM" id="SignalP"/>
    </source>
</evidence>
<protein>
    <recommendedName>
        <fullName evidence="4">Homing endonuclease LAGLIDADG domain-containing protein</fullName>
    </recommendedName>
</protein>
<proteinExistence type="predicted"/>
<comment type="caution">
    <text evidence="2">The sequence shown here is derived from an EMBL/GenBank/DDBJ whole genome shotgun (WGS) entry which is preliminary data.</text>
</comment>
<accession>A0A9P7YFL2</accession>
<sequence>MSRLCIGDGFFAELSAWLLIFSTICSSNGDLNDVKARFGEKYGLSLSGVLSGHSVNNQYIILDQIKRDPNTSTDNFFVK</sequence>
<gene>
    <name evidence="2" type="ORF">BJ875DRAFT_74014</name>
</gene>
<organism evidence="2 3">
    <name type="scientific">Amylocarpus encephaloides</name>
    <dbReference type="NCBI Taxonomy" id="45428"/>
    <lineage>
        <taxon>Eukaryota</taxon>
        <taxon>Fungi</taxon>
        <taxon>Dikarya</taxon>
        <taxon>Ascomycota</taxon>
        <taxon>Pezizomycotina</taxon>
        <taxon>Leotiomycetes</taxon>
        <taxon>Helotiales</taxon>
        <taxon>Helotiales incertae sedis</taxon>
        <taxon>Amylocarpus</taxon>
    </lineage>
</organism>
<evidence type="ECO:0000313" key="2">
    <source>
        <dbReference type="EMBL" id="KAG9232582.1"/>
    </source>
</evidence>
<reference evidence="2" key="1">
    <citation type="journal article" date="2021" name="IMA Fungus">
        <title>Genomic characterization of three marine fungi, including Emericellopsis atlantica sp. nov. with signatures of a generalist lifestyle and marine biomass degradation.</title>
        <authorList>
            <person name="Hagestad O.C."/>
            <person name="Hou L."/>
            <person name="Andersen J.H."/>
            <person name="Hansen E.H."/>
            <person name="Altermark B."/>
            <person name="Li C."/>
            <person name="Kuhnert E."/>
            <person name="Cox R.J."/>
            <person name="Crous P.W."/>
            <person name="Spatafora J.W."/>
            <person name="Lail K."/>
            <person name="Amirebrahimi M."/>
            <person name="Lipzen A."/>
            <person name="Pangilinan J."/>
            <person name="Andreopoulos W."/>
            <person name="Hayes R.D."/>
            <person name="Ng V."/>
            <person name="Grigoriev I.V."/>
            <person name="Jackson S.A."/>
            <person name="Sutton T.D.S."/>
            <person name="Dobson A.D.W."/>
            <person name="Rama T."/>
        </authorList>
    </citation>
    <scope>NUCLEOTIDE SEQUENCE</scope>
    <source>
        <strain evidence="2">TRa018bII</strain>
    </source>
</reference>
<feature type="signal peptide" evidence="1">
    <location>
        <begin position="1"/>
        <end position="29"/>
    </location>
</feature>
<evidence type="ECO:0008006" key="4">
    <source>
        <dbReference type="Google" id="ProtNLM"/>
    </source>
</evidence>
<keyword evidence="3" id="KW-1185">Reference proteome</keyword>
<evidence type="ECO:0000313" key="3">
    <source>
        <dbReference type="Proteomes" id="UP000824998"/>
    </source>
</evidence>